<dbReference type="EMBL" id="MN203203">
    <property type="protein sequence ID" value="QHB15181.1"/>
    <property type="molecule type" value="Genomic_RNA"/>
</dbReference>
<sequence>MPRDCTALARPMGTLRCTVLLWWQDPIHTTFQHDVPIHKLRLHVVLLL</sequence>
<organism evidence="1">
    <name type="scientific">Insect-associated tombusvirus 1</name>
    <dbReference type="NCBI Taxonomy" id="2692406"/>
    <lineage>
        <taxon>Viruses</taxon>
        <taxon>Riboviria</taxon>
        <taxon>Orthornavirae</taxon>
        <taxon>Kitrinoviricota</taxon>
        <taxon>Tolucaviricetes</taxon>
        <taxon>Tolivirales</taxon>
        <taxon>Tombusviridae</taxon>
    </lineage>
</organism>
<protein>
    <submittedName>
        <fullName evidence="1">p6</fullName>
    </submittedName>
</protein>
<accession>A0A6B9KU55</accession>
<reference evidence="1" key="1">
    <citation type="submission" date="2019-07" db="EMBL/GenBank/DDBJ databases">
        <title>Network analysis of the papaya orchard virome from two agroecological regions of Chiapas.</title>
        <authorList>
            <person name="Alcala-Briseno R.I.I."/>
            <person name="Casarrubias-Castillo K."/>
            <person name="Lopez-Ley D."/>
            <person name="Garrett K.A."/>
            <person name="Silva-Rosales L."/>
        </authorList>
    </citation>
    <scope>NUCLEOTIDE SEQUENCE</scope>
    <source>
        <strain evidence="1">IaToV-1.PC-I</strain>
    </source>
</reference>
<name>A0A6B9KU55_9TOMB</name>
<proteinExistence type="predicted"/>
<evidence type="ECO:0000313" key="1">
    <source>
        <dbReference type="EMBL" id="QHB15181.1"/>
    </source>
</evidence>